<comment type="caution">
    <text evidence="2">The sequence shown here is derived from an EMBL/GenBank/DDBJ whole genome shotgun (WGS) entry which is preliminary data.</text>
</comment>
<evidence type="ECO:0000256" key="1">
    <source>
        <dbReference type="SAM" id="MobiDB-lite"/>
    </source>
</evidence>
<evidence type="ECO:0000313" key="3">
    <source>
        <dbReference type="Proteomes" id="UP001521150"/>
    </source>
</evidence>
<name>A0ABS8ZSZ1_9PSEU</name>
<sequence length="109" mass="12590">MIFLLVTGSLTFLIWVGYEIGQDRAHVERKPLDVQRDVLDAEWMALEQARKVNEVFFWARDAMRRAEHEAGRPSSREPSWPAEAGRPRFPGPKWPDEDSGPSVVDGRWE</sequence>
<dbReference type="RefSeq" id="WP_233731090.1">
    <property type="nucleotide sequence ID" value="NZ_JAJVCN010000004.1"/>
</dbReference>
<keyword evidence="3" id="KW-1185">Reference proteome</keyword>
<dbReference type="Proteomes" id="UP001521150">
    <property type="component" value="Unassembled WGS sequence"/>
</dbReference>
<feature type="region of interest" description="Disordered" evidence="1">
    <location>
        <begin position="67"/>
        <end position="109"/>
    </location>
</feature>
<dbReference type="EMBL" id="JAJVCN010000004">
    <property type="protein sequence ID" value="MCE7009558.1"/>
    <property type="molecule type" value="Genomic_DNA"/>
</dbReference>
<protein>
    <submittedName>
        <fullName evidence="2">Uncharacterized protein</fullName>
    </submittedName>
</protein>
<organism evidence="2 3">
    <name type="scientific">Kibdelosporangium philippinense</name>
    <dbReference type="NCBI Taxonomy" id="211113"/>
    <lineage>
        <taxon>Bacteria</taxon>
        <taxon>Bacillati</taxon>
        <taxon>Actinomycetota</taxon>
        <taxon>Actinomycetes</taxon>
        <taxon>Pseudonocardiales</taxon>
        <taxon>Pseudonocardiaceae</taxon>
        <taxon>Kibdelosporangium</taxon>
    </lineage>
</organism>
<proteinExistence type="predicted"/>
<gene>
    <name evidence="2" type="ORF">LWC34_43135</name>
</gene>
<evidence type="ECO:0000313" key="2">
    <source>
        <dbReference type="EMBL" id="MCE7009558.1"/>
    </source>
</evidence>
<reference evidence="2 3" key="1">
    <citation type="submission" date="2021-12" db="EMBL/GenBank/DDBJ databases">
        <title>Genome sequence of Kibdelosporangium philippinense ATCC 49844.</title>
        <authorList>
            <person name="Fedorov E.A."/>
            <person name="Omeragic M."/>
            <person name="Shalygina K.F."/>
            <person name="Maclea K.S."/>
        </authorList>
    </citation>
    <scope>NUCLEOTIDE SEQUENCE [LARGE SCALE GENOMIC DNA]</scope>
    <source>
        <strain evidence="2 3">ATCC 49844</strain>
    </source>
</reference>
<accession>A0ABS8ZSZ1</accession>